<keyword evidence="3" id="KW-0238">DNA-binding</keyword>
<evidence type="ECO:0000313" key="4">
    <source>
        <dbReference type="Proteomes" id="UP000009169"/>
    </source>
</evidence>
<protein>
    <submittedName>
        <fullName evidence="3">Curved DNA-binding protein</fullName>
    </submittedName>
</protein>
<evidence type="ECO:0000313" key="3">
    <source>
        <dbReference type="EMBL" id="EGE04273.1"/>
    </source>
</evidence>
<dbReference type="InterPro" id="IPR036388">
    <property type="entry name" value="WH-like_DNA-bd_sf"/>
</dbReference>
<gene>
    <name evidence="3" type="ORF">TEQG_03303</name>
</gene>
<feature type="region of interest" description="Disordered" evidence="2">
    <location>
        <begin position="128"/>
        <end position="166"/>
    </location>
</feature>
<comment type="similarity">
    <text evidence="1">Belongs to the peptidase M24 family.</text>
</comment>
<dbReference type="InterPro" id="IPR036390">
    <property type="entry name" value="WH_DNA-bd_sf"/>
</dbReference>
<feature type="non-terminal residue" evidence="3">
    <location>
        <position position="1"/>
    </location>
</feature>
<organism evidence="3 4">
    <name type="scientific">Trichophyton equinum (strain ATCC MYA-4606 / CBS 127.97)</name>
    <name type="common">Horse ringworm fungus</name>
    <dbReference type="NCBI Taxonomy" id="559882"/>
    <lineage>
        <taxon>Eukaryota</taxon>
        <taxon>Fungi</taxon>
        <taxon>Dikarya</taxon>
        <taxon>Ascomycota</taxon>
        <taxon>Pezizomycotina</taxon>
        <taxon>Eurotiomycetes</taxon>
        <taxon>Eurotiomycetidae</taxon>
        <taxon>Onygenales</taxon>
        <taxon>Arthrodermataceae</taxon>
        <taxon>Trichophyton</taxon>
    </lineage>
</organism>
<dbReference type="AlphaFoldDB" id="F2PQV5"/>
<reference evidence="4" key="1">
    <citation type="journal article" date="2012" name="MBio">
        <title>Comparative genome analysis of Trichophyton rubrum and related dermatophytes reveals candidate genes involved in infection.</title>
        <authorList>
            <person name="Martinez D.A."/>
            <person name="Oliver B.G."/>
            <person name="Graeser Y."/>
            <person name="Goldberg J.M."/>
            <person name="Li W."/>
            <person name="Martinez-Rossi N.M."/>
            <person name="Monod M."/>
            <person name="Shelest E."/>
            <person name="Barton R.C."/>
            <person name="Birch E."/>
            <person name="Brakhage A.A."/>
            <person name="Chen Z."/>
            <person name="Gurr S.J."/>
            <person name="Heiman D."/>
            <person name="Heitman J."/>
            <person name="Kosti I."/>
            <person name="Rossi A."/>
            <person name="Saif S."/>
            <person name="Samalova M."/>
            <person name="Saunders C.W."/>
            <person name="Shea T."/>
            <person name="Summerbell R.C."/>
            <person name="Xu J."/>
            <person name="Young S."/>
            <person name="Zeng Q."/>
            <person name="Birren B.W."/>
            <person name="Cuomo C.A."/>
            <person name="White T.C."/>
        </authorList>
    </citation>
    <scope>NUCLEOTIDE SEQUENCE [LARGE SCALE GENOMIC DNA]</scope>
    <source>
        <strain evidence="4">ATCC MYA-4606 / CBS 127.97</strain>
    </source>
</reference>
<dbReference type="GO" id="GO:0003677">
    <property type="term" value="F:DNA binding"/>
    <property type="evidence" value="ECO:0007669"/>
    <property type="project" value="UniProtKB-KW"/>
</dbReference>
<dbReference type="SUPFAM" id="SSF46785">
    <property type="entry name" value="Winged helix' DNA-binding domain"/>
    <property type="match status" value="1"/>
</dbReference>
<feature type="compositionally biased region" description="Basic residues" evidence="2">
    <location>
        <begin position="137"/>
        <end position="150"/>
    </location>
</feature>
<sequence length="166" mass="18349">GSGKVKTLEHRPTLHRRTTTTYILKRPSSRQTLSEIVKKFGTFPFSLRQLDDERAGKVGVVECVRGGVVRQYEPAGEADGSPVSRLLTTVAILKNGLSRLAAPPPLDLEKVQSDKKITDEEVLAILERPLAKSTGSKGKKNKKKKKKPAKKAVEEEEDDDEEDSDE</sequence>
<dbReference type="InterPro" id="IPR047113">
    <property type="entry name" value="PA2G4/ARX1"/>
</dbReference>
<dbReference type="Gene3D" id="1.10.10.10">
    <property type="entry name" value="Winged helix-like DNA-binding domain superfamily/Winged helix DNA-binding domain"/>
    <property type="match status" value="1"/>
</dbReference>
<evidence type="ECO:0000256" key="2">
    <source>
        <dbReference type="SAM" id="MobiDB-lite"/>
    </source>
</evidence>
<dbReference type="HOGENOM" id="CLU_041451_0_1_1"/>
<dbReference type="FunFam" id="1.10.10.10:FF:000029">
    <property type="entry name" value="Proliferation-associated 2G4, a"/>
    <property type="match status" value="1"/>
</dbReference>
<keyword evidence="4" id="KW-1185">Reference proteome</keyword>
<evidence type="ECO:0000256" key="1">
    <source>
        <dbReference type="ARBA" id="ARBA00007319"/>
    </source>
</evidence>
<dbReference type="PANTHER" id="PTHR10804">
    <property type="entry name" value="PROTEASE FAMILY M24 METHIONYL AMINOPEPTIDASE, AMINOPEPTIDASE P"/>
    <property type="match status" value="1"/>
</dbReference>
<dbReference type="OrthoDB" id="5876363at2759"/>
<name>F2PQV5_TRIEC</name>
<dbReference type="eggNOG" id="KOG2776">
    <property type="taxonomic scope" value="Eukaryota"/>
</dbReference>
<dbReference type="PANTHER" id="PTHR10804:SF11">
    <property type="entry name" value="PROLIFERATION-ASSOCIATED PROTEIN 2G4"/>
    <property type="match status" value="1"/>
</dbReference>
<feature type="compositionally biased region" description="Acidic residues" evidence="2">
    <location>
        <begin position="154"/>
        <end position="166"/>
    </location>
</feature>
<dbReference type="EMBL" id="DS995732">
    <property type="protein sequence ID" value="EGE04273.1"/>
    <property type="molecule type" value="Genomic_DNA"/>
</dbReference>
<dbReference type="VEuPathDB" id="FungiDB:TEQG_03303"/>
<proteinExistence type="inferred from homology"/>
<accession>F2PQV5</accession>
<dbReference type="Proteomes" id="UP000009169">
    <property type="component" value="Unassembled WGS sequence"/>
</dbReference>